<evidence type="ECO:0000256" key="6">
    <source>
        <dbReference type="ARBA" id="ARBA00022989"/>
    </source>
</evidence>
<keyword evidence="3" id="KW-0813">Transport</keyword>
<dbReference type="InterPro" id="IPR036259">
    <property type="entry name" value="MFS_trans_sf"/>
</dbReference>
<dbReference type="Pfam" id="PF07690">
    <property type="entry name" value="MFS_1"/>
    <property type="match status" value="1"/>
</dbReference>
<feature type="transmembrane region" description="Helical" evidence="8">
    <location>
        <begin position="174"/>
        <end position="195"/>
    </location>
</feature>
<dbReference type="PRINTS" id="PR01036">
    <property type="entry name" value="TCRTETB"/>
</dbReference>
<reference evidence="11" key="1">
    <citation type="submission" date="2016-10" db="EMBL/GenBank/DDBJ databases">
        <authorList>
            <person name="Varghese N."/>
        </authorList>
    </citation>
    <scope>NUCLEOTIDE SEQUENCE [LARGE SCALE GENOMIC DNA]</scope>
    <source>
        <strain evidence="11">DSM 17980</strain>
    </source>
</reference>
<dbReference type="Gene3D" id="1.20.1250.20">
    <property type="entry name" value="MFS general substrate transporter like domains"/>
    <property type="match status" value="1"/>
</dbReference>
<evidence type="ECO:0000256" key="5">
    <source>
        <dbReference type="ARBA" id="ARBA00022692"/>
    </source>
</evidence>
<feature type="transmembrane region" description="Helical" evidence="8">
    <location>
        <begin position="338"/>
        <end position="355"/>
    </location>
</feature>
<accession>A0A1I7JGK4</accession>
<gene>
    <name evidence="10" type="ORF">SAMN05421543_1105</name>
</gene>
<proteinExistence type="inferred from homology"/>
<keyword evidence="4" id="KW-1003">Cell membrane</keyword>
<evidence type="ECO:0000313" key="11">
    <source>
        <dbReference type="Proteomes" id="UP000183508"/>
    </source>
</evidence>
<keyword evidence="7 8" id="KW-0472">Membrane</keyword>
<dbReference type="InterPro" id="IPR011701">
    <property type="entry name" value="MFS"/>
</dbReference>
<dbReference type="AlphaFoldDB" id="A0A1I7JGK4"/>
<name>A0A1I7JGK4_9BACL</name>
<feature type="transmembrane region" description="Helical" evidence="8">
    <location>
        <begin position="410"/>
        <end position="429"/>
    </location>
</feature>
<evidence type="ECO:0000256" key="2">
    <source>
        <dbReference type="ARBA" id="ARBA00008537"/>
    </source>
</evidence>
<keyword evidence="11" id="KW-1185">Reference proteome</keyword>
<evidence type="ECO:0000256" key="8">
    <source>
        <dbReference type="SAM" id="Phobius"/>
    </source>
</evidence>
<dbReference type="OrthoDB" id="146256at2"/>
<comment type="similarity">
    <text evidence="2">Belongs to the major facilitator superfamily. EmrB family.</text>
</comment>
<protein>
    <submittedName>
        <fullName evidence="10">Drug resistance transporter, EmrB/QacA subfamily</fullName>
    </submittedName>
</protein>
<feature type="transmembrane region" description="Helical" evidence="8">
    <location>
        <begin position="491"/>
        <end position="509"/>
    </location>
</feature>
<feature type="transmembrane region" description="Helical" evidence="8">
    <location>
        <begin position="62"/>
        <end position="79"/>
    </location>
</feature>
<dbReference type="PANTHER" id="PTHR42718:SF9">
    <property type="entry name" value="MAJOR FACILITATOR SUPERFAMILY MULTIDRUG TRANSPORTER MFSC"/>
    <property type="match status" value="1"/>
</dbReference>
<evidence type="ECO:0000256" key="3">
    <source>
        <dbReference type="ARBA" id="ARBA00022448"/>
    </source>
</evidence>
<keyword evidence="6 8" id="KW-1133">Transmembrane helix</keyword>
<dbReference type="PANTHER" id="PTHR42718">
    <property type="entry name" value="MAJOR FACILITATOR SUPERFAMILY MULTIDRUG TRANSPORTER MFSC"/>
    <property type="match status" value="1"/>
</dbReference>
<dbReference type="PROSITE" id="PS50850">
    <property type="entry name" value="MFS"/>
    <property type="match status" value="1"/>
</dbReference>
<feature type="transmembrane region" description="Helical" evidence="8">
    <location>
        <begin position="118"/>
        <end position="137"/>
    </location>
</feature>
<evidence type="ECO:0000259" key="9">
    <source>
        <dbReference type="PROSITE" id="PS50850"/>
    </source>
</evidence>
<dbReference type="GO" id="GO:0022857">
    <property type="term" value="F:transmembrane transporter activity"/>
    <property type="evidence" value="ECO:0007669"/>
    <property type="project" value="InterPro"/>
</dbReference>
<feature type="transmembrane region" description="Helical" evidence="8">
    <location>
        <begin position="310"/>
        <end position="331"/>
    </location>
</feature>
<dbReference type="Proteomes" id="UP000183508">
    <property type="component" value="Unassembled WGS sequence"/>
</dbReference>
<dbReference type="GO" id="GO:0005886">
    <property type="term" value="C:plasma membrane"/>
    <property type="evidence" value="ECO:0007669"/>
    <property type="project" value="UniProtKB-SubCell"/>
</dbReference>
<organism evidence="10 11">
    <name type="scientific">Alicyclobacillus macrosporangiidus</name>
    <dbReference type="NCBI Taxonomy" id="392015"/>
    <lineage>
        <taxon>Bacteria</taxon>
        <taxon>Bacillati</taxon>
        <taxon>Bacillota</taxon>
        <taxon>Bacilli</taxon>
        <taxon>Bacillales</taxon>
        <taxon>Alicyclobacillaceae</taxon>
        <taxon>Alicyclobacillus</taxon>
    </lineage>
</organism>
<feature type="transmembrane region" description="Helical" evidence="8">
    <location>
        <begin position="207"/>
        <end position="224"/>
    </location>
</feature>
<dbReference type="RefSeq" id="WP_074952340.1">
    <property type="nucleotide sequence ID" value="NZ_FPBV01000010.1"/>
</dbReference>
<dbReference type="SUPFAM" id="SSF103473">
    <property type="entry name" value="MFS general substrate transporter"/>
    <property type="match status" value="1"/>
</dbReference>
<dbReference type="InterPro" id="IPR020846">
    <property type="entry name" value="MFS_dom"/>
</dbReference>
<feature type="transmembrane region" description="Helical" evidence="8">
    <location>
        <begin position="86"/>
        <end position="112"/>
    </location>
</feature>
<keyword evidence="5 8" id="KW-0812">Transmembrane</keyword>
<feature type="transmembrane region" description="Helical" evidence="8">
    <location>
        <begin position="144"/>
        <end position="162"/>
    </location>
</feature>
<dbReference type="NCBIfam" id="TIGR00711">
    <property type="entry name" value="efflux_EmrB"/>
    <property type="match status" value="1"/>
</dbReference>
<feature type="domain" description="Major facilitator superfamily (MFS) profile" evidence="9">
    <location>
        <begin position="20"/>
        <end position="514"/>
    </location>
</feature>
<dbReference type="STRING" id="392015.SAMN05421543_1105"/>
<evidence type="ECO:0000256" key="1">
    <source>
        <dbReference type="ARBA" id="ARBA00004651"/>
    </source>
</evidence>
<comment type="subcellular location">
    <subcellularLocation>
        <location evidence="1">Cell membrane</location>
        <topology evidence="1">Multi-pass membrane protein</topology>
    </subcellularLocation>
</comment>
<dbReference type="CDD" id="cd17503">
    <property type="entry name" value="MFS_LmrB_MDR_like"/>
    <property type="match status" value="1"/>
</dbReference>
<evidence type="ECO:0000313" key="10">
    <source>
        <dbReference type="EMBL" id="SFU84250.1"/>
    </source>
</evidence>
<dbReference type="InterPro" id="IPR004638">
    <property type="entry name" value="EmrB-like"/>
</dbReference>
<evidence type="ECO:0000256" key="4">
    <source>
        <dbReference type="ARBA" id="ARBA00022475"/>
    </source>
</evidence>
<sequence length="518" mass="55760">MTSIALAAKRGDVTVHRGTIVAVMVLGAFVALLNQTLLNVAIPHLMNAFGIDADTVQWLSTAYMLTNGIVVPISAFLIATLTTRTLFLGAMLTFTVGSVICSISPTFSVMLFGRVVQAIGAGLMMPLMMTVIMAIYPPETRGKMMGVIGISMFFAPAVGPTLSGWMIENWSWRLLFYVTIPIGIVDLILAFLFLTNVGEPRRMRFDTVGFITSTVGFGTLLYGFSEAGSKHWTDPVVELSIACGVLFLILFVIQELTYDAPMLNLRVFTEPQFTITSVVSSVLNMAIFGGALLIPIYMQNIRGYTALQSGLLMLPGSIVMAIMSPISGILMDKYGVRVLALIGLSITTVTTWMYTKLGVDTPYSYVMLLYTVRMFGMSFIAMTIMTSGLNALPRHLVSHGTAASNTVRMVASSLGTALLVSIMSTQTTAHFDAYANMMNVGNQSLSVGFNSVAAGMAHQMRAPLGVGTEVARALWNRIVTMNATIEGINDAFRVATLLALVALVLSALLRGRPNKAGQ</sequence>
<feature type="transmembrane region" description="Helical" evidence="8">
    <location>
        <begin position="20"/>
        <end position="42"/>
    </location>
</feature>
<feature type="transmembrane region" description="Helical" evidence="8">
    <location>
        <begin position="273"/>
        <end position="298"/>
    </location>
</feature>
<evidence type="ECO:0000256" key="7">
    <source>
        <dbReference type="ARBA" id="ARBA00023136"/>
    </source>
</evidence>
<feature type="transmembrane region" description="Helical" evidence="8">
    <location>
        <begin position="367"/>
        <end position="389"/>
    </location>
</feature>
<feature type="transmembrane region" description="Helical" evidence="8">
    <location>
        <begin position="236"/>
        <end position="253"/>
    </location>
</feature>
<dbReference type="EMBL" id="FPBV01000010">
    <property type="protein sequence ID" value="SFU84250.1"/>
    <property type="molecule type" value="Genomic_DNA"/>
</dbReference>
<dbReference type="Gene3D" id="1.20.1720.10">
    <property type="entry name" value="Multidrug resistance protein D"/>
    <property type="match status" value="1"/>
</dbReference>